<organism evidence="1">
    <name type="scientific">marine sediment metagenome</name>
    <dbReference type="NCBI Taxonomy" id="412755"/>
    <lineage>
        <taxon>unclassified sequences</taxon>
        <taxon>metagenomes</taxon>
        <taxon>ecological metagenomes</taxon>
    </lineage>
</organism>
<name>X1TSA1_9ZZZZ</name>
<evidence type="ECO:0000313" key="1">
    <source>
        <dbReference type="EMBL" id="GAI82909.1"/>
    </source>
</evidence>
<feature type="non-terminal residue" evidence="1">
    <location>
        <position position="1"/>
    </location>
</feature>
<sequence length="55" mass="6252">VEAEIMEVILTEMLESYGEENVSIVNTDETEEKSCNDVLNVIKGKKERKEEDSTC</sequence>
<comment type="caution">
    <text evidence="1">The sequence shown here is derived from an EMBL/GenBank/DDBJ whole genome shotgun (WGS) entry which is preliminary data.</text>
</comment>
<proteinExistence type="predicted"/>
<dbReference type="AlphaFoldDB" id="X1TSA1"/>
<gene>
    <name evidence="1" type="ORF">S12H4_21385</name>
</gene>
<dbReference type="EMBL" id="BARW01010992">
    <property type="protein sequence ID" value="GAI82909.1"/>
    <property type="molecule type" value="Genomic_DNA"/>
</dbReference>
<protein>
    <submittedName>
        <fullName evidence="1">Uncharacterized protein</fullName>
    </submittedName>
</protein>
<reference evidence="1" key="1">
    <citation type="journal article" date="2014" name="Front. Microbiol.">
        <title>High frequency of phylogenetically diverse reductive dehalogenase-homologous genes in deep subseafloor sedimentary metagenomes.</title>
        <authorList>
            <person name="Kawai M."/>
            <person name="Futagami T."/>
            <person name="Toyoda A."/>
            <person name="Takaki Y."/>
            <person name="Nishi S."/>
            <person name="Hori S."/>
            <person name="Arai W."/>
            <person name="Tsubouchi T."/>
            <person name="Morono Y."/>
            <person name="Uchiyama I."/>
            <person name="Ito T."/>
            <person name="Fujiyama A."/>
            <person name="Inagaki F."/>
            <person name="Takami H."/>
        </authorList>
    </citation>
    <scope>NUCLEOTIDE SEQUENCE</scope>
    <source>
        <strain evidence="1">Expedition CK06-06</strain>
    </source>
</reference>
<accession>X1TSA1</accession>